<dbReference type="AlphaFoldDB" id="A0AAE1L4Y1"/>
<reference evidence="2" key="1">
    <citation type="submission" date="2021-07" db="EMBL/GenBank/DDBJ databases">
        <authorList>
            <person name="Catto M.A."/>
            <person name="Jacobson A."/>
            <person name="Kennedy G."/>
            <person name="Labadie P."/>
            <person name="Hunt B.G."/>
            <person name="Srinivasan R."/>
        </authorList>
    </citation>
    <scope>NUCLEOTIDE SEQUENCE</scope>
    <source>
        <strain evidence="2">PL_HMW_Pooled</strain>
        <tissue evidence="2">Head</tissue>
    </source>
</reference>
<protein>
    <submittedName>
        <fullName evidence="2">Microtubule-actin cross-linking factor 1, isoforms 1/2/3/5</fullName>
    </submittedName>
</protein>
<comment type="caution">
    <text evidence="2">The sequence shown here is derived from an EMBL/GenBank/DDBJ whole genome shotgun (WGS) entry which is preliminary data.</text>
</comment>
<evidence type="ECO:0000313" key="3">
    <source>
        <dbReference type="Proteomes" id="UP001219518"/>
    </source>
</evidence>
<keyword evidence="3" id="KW-1185">Reference proteome</keyword>
<dbReference type="EMBL" id="JAHWGI010000007">
    <property type="protein sequence ID" value="KAK3907356.1"/>
    <property type="molecule type" value="Genomic_DNA"/>
</dbReference>
<dbReference type="PANTHER" id="PTHR38681:SF1">
    <property type="entry name" value="RETROVIRUS-RELATED POL POLYPROTEIN FROM TRANSPOSON 412-LIKE PROTEIN"/>
    <property type="match status" value="1"/>
</dbReference>
<proteinExistence type="predicted"/>
<reference evidence="2" key="2">
    <citation type="journal article" date="2023" name="BMC Genomics">
        <title>Pest status, molecular evolution, and epigenetic factors derived from the genome assembly of Frankliniella fusca, a thysanopteran phytovirus vector.</title>
        <authorList>
            <person name="Catto M.A."/>
            <person name="Labadie P.E."/>
            <person name="Jacobson A.L."/>
            <person name="Kennedy G.G."/>
            <person name="Srinivasan R."/>
            <person name="Hunt B.G."/>
        </authorList>
    </citation>
    <scope>NUCLEOTIDE SEQUENCE</scope>
    <source>
        <strain evidence="2">PL_HMW_Pooled</strain>
    </source>
</reference>
<dbReference type="PANTHER" id="PTHR38681">
    <property type="entry name" value="RETROVIRUS-RELATED POL POLYPROTEIN FROM TRANSPOSON 412-LIKE PROTEIN-RELATED"/>
    <property type="match status" value="1"/>
</dbReference>
<evidence type="ECO:0000313" key="2">
    <source>
        <dbReference type="EMBL" id="KAK3907356.1"/>
    </source>
</evidence>
<gene>
    <name evidence="2" type="ORF">KUF71_018185</name>
</gene>
<evidence type="ECO:0000256" key="1">
    <source>
        <dbReference type="SAM" id="MobiDB-lite"/>
    </source>
</evidence>
<organism evidence="2 3">
    <name type="scientific">Frankliniella fusca</name>
    <dbReference type="NCBI Taxonomy" id="407009"/>
    <lineage>
        <taxon>Eukaryota</taxon>
        <taxon>Metazoa</taxon>
        <taxon>Ecdysozoa</taxon>
        <taxon>Arthropoda</taxon>
        <taxon>Hexapoda</taxon>
        <taxon>Insecta</taxon>
        <taxon>Pterygota</taxon>
        <taxon>Neoptera</taxon>
        <taxon>Paraneoptera</taxon>
        <taxon>Thysanoptera</taxon>
        <taxon>Terebrantia</taxon>
        <taxon>Thripoidea</taxon>
        <taxon>Thripidae</taxon>
        <taxon>Frankliniella</taxon>
    </lineage>
</organism>
<accession>A0AAE1L4Y1</accession>
<feature type="compositionally biased region" description="Pro residues" evidence="1">
    <location>
        <begin position="167"/>
        <end position="184"/>
    </location>
</feature>
<feature type="region of interest" description="Disordered" evidence="1">
    <location>
        <begin position="137"/>
        <end position="203"/>
    </location>
</feature>
<dbReference type="Proteomes" id="UP001219518">
    <property type="component" value="Unassembled WGS sequence"/>
</dbReference>
<feature type="compositionally biased region" description="Low complexity" evidence="1">
    <location>
        <begin position="150"/>
        <end position="162"/>
    </location>
</feature>
<sequence length="203" mass="23147">MVKDKPWKNKCYSHGKRTDPAHGKSIFPLRTQVHQDAKTQSELLFRLREYFRKLRPTPTSRHSNPSSFVHRDLTKCTHVLLRVDKVRRSLEAPYTGPHRVTRWDESSKTVVLDLKGEPVTVSIDRVKPAYLLAEDAVEVRQPPQPEPETARPAARPASPAGPVLEPGRPPPETQPSHTSPPPQPVLRTRYGRRVRFPDRFIPG</sequence>
<name>A0AAE1L4Y1_9NEOP</name>
<feature type="region of interest" description="Disordered" evidence="1">
    <location>
        <begin position="1"/>
        <end position="24"/>
    </location>
</feature>